<evidence type="ECO:0000313" key="3">
    <source>
        <dbReference type="Proteomes" id="UP000277580"/>
    </source>
</evidence>
<feature type="transmembrane region" description="Helical" evidence="1">
    <location>
        <begin position="37"/>
        <end position="58"/>
    </location>
</feature>
<dbReference type="Proteomes" id="UP000277580">
    <property type="component" value="Unassembled WGS sequence"/>
</dbReference>
<keyword evidence="1" id="KW-0472">Membrane</keyword>
<reference evidence="2 3" key="1">
    <citation type="journal article" date="2018" name="Nat. Ecol. Evol.">
        <title>Pezizomycetes genomes reveal the molecular basis of ectomycorrhizal truffle lifestyle.</title>
        <authorList>
            <person name="Murat C."/>
            <person name="Payen T."/>
            <person name="Noel B."/>
            <person name="Kuo A."/>
            <person name="Morin E."/>
            <person name="Chen J."/>
            <person name="Kohler A."/>
            <person name="Krizsan K."/>
            <person name="Balestrini R."/>
            <person name="Da Silva C."/>
            <person name="Montanini B."/>
            <person name="Hainaut M."/>
            <person name="Levati E."/>
            <person name="Barry K.W."/>
            <person name="Belfiori B."/>
            <person name="Cichocki N."/>
            <person name="Clum A."/>
            <person name="Dockter R.B."/>
            <person name="Fauchery L."/>
            <person name="Guy J."/>
            <person name="Iotti M."/>
            <person name="Le Tacon F."/>
            <person name="Lindquist E.A."/>
            <person name="Lipzen A."/>
            <person name="Malagnac F."/>
            <person name="Mello A."/>
            <person name="Molinier V."/>
            <person name="Miyauchi S."/>
            <person name="Poulain J."/>
            <person name="Riccioni C."/>
            <person name="Rubini A."/>
            <person name="Sitrit Y."/>
            <person name="Splivallo R."/>
            <person name="Traeger S."/>
            <person name="Wang M."/>
            <person name="Zifcakova L."/>
            <person name="Wipf D."/>
            <person name="Zambonelli A."/>
            <person name="Paolocci F."/>
            <person name="Nowrousian M."/>
            <person name="Ottonello S."/>
            <person name="Baldrian P."/>
            <person name="Spatafora J.W."/>
            <person name="Henrissat B."/>
            <person name="Nagy L.G."/>
            <person name="Aury J.M."/>
            <person name="Wincker P."/>
            <person name="Grigoriev I.V."/>
            <person name="Bonfante P."/>
            <person name="Martin F.M."/>
        </authorList>
    </citation>
    <scope>NUCLEOTIDE SEQUENCE [LARGE SCALE GENOMIC DNA]</scope>
    <source>
        <strain evidence="2 3">CCBAS932</strain>
    </source>
</reference>
<dbReference type="EMBL" id="ML119111">
    <property type="protein sequence ID" value="RPB15801.1"/>
    <property type="molecule type" value="Genomic_DNA"/>
</dbReference>
<name>A0A3N4L589_9PEZI</name>
<proteinExistence type="predicted"/>
<protein>
    <submittedName>
        <fullName evidence="2">Uncharacterized protein</fullName>
    </submittedName>
</protein>
<dbReference type="InParanoid" id="A0A3N4L589"/>
<evidence type="ECO:0000256" key="1">
    <source>
        <dbReference type="SAM" id="Phobius"/>
    </source>
</evidence>
<keyword evidence="1" id="KW-1133">Transmembrane helix</keyword>
<dbReference type="AlphaFoldDB" id="A0A3N4L589"/>
<accession>A0A3N4L589</accession>
<sequence length="85" mass="10048">MVRYPHCLRNFTPQFLINIRNQNIKIFWICATDIMDIHVFAALFSLLLVLAGEIGLWIDVRREASSDRIVTRRPNVREWHAMNLP</sequence>
<keyword evidence="1" id="KW-0812">Transmembrane</keyword>
<organism evidence="2 3">
    <name type="scientific">Morchella conica CCBAS932</name>
    <dbReference type="NCBI Taxonomy" id="1392247"/>
    <lineage>
        <taxon>Eukaryota</taxon>
        <taxon>Fungi</taxon>
        <taxon>Dikarya</taxon>
        <taxon>Ascomycota</taxon>
        <taxon>Pezizomycotina</taxon>
        <taxon>Pezizomycetes</taxon>
        <taxon>Pezizales</taxon>
        <taxon>Morchellaceae</taxon>
        <taxon>Morchella</taxon>
    </lineage>
</organism>
<keyword evidence="3" id="KW-1185">Reference proteome</keyword>
<gene>
    <name evidence="2" type="ORF">P167DRAFT_532741</name>
</gene>
<evidence type="ECO:0000313" key="2">
    <source>
        <dbReference type="EMBL" id="RPB15801.1"/>
    </source>
</evidence>